<dbReference type="AlphaFoldDB" id="A0AA48I057"/>
<evidence type="ECO:0000313" key="2">
    <source>
        <dbReference type="EMBL" id="BDX07825.1"/>
    </source>
</evidence>
<reference evidence="2" key="1">
    <citation type="submission" date="2023-01" db="EMBL/GenBank/DDBJ databases">
        <title>Complete genome sequence of Planctobacterium marinum strain Dej080120_11.</title>
        <authorList>
            <person name="Ueki S."/>
            <person name="Maruyama F."/>
        </authorList>
    </citation>
    <scope>NUCLEOTIDE SEQUENCE</scope>
    <source>
        <strain evidence="2">Dej080120_11</strain>
    </source>
</reference>
<gene>
    <name evidence="2" type="ORF">MACH26_33460</name>
</gene>
<sequence>MAEVADVKTLKNDDKVFLKKTNGNELAKQLRREAIKNEQRNSKNFLTLADIDPIAVEDPIQFKQEGVQDLVYKNLRLGKYAIESTLNMQHLPLEVAHKEVFDFITHAHIRGLRCVLMRHGLNQDKKPFSGYLKSYLNVWLQQMPEVLAFHSSQMQHGGVKSTYVLLKKNKQQKAENREMHKLK</sequence>
<accession>A0AA48I057</accession>
<dbReference type="PANTHER" id="PTHR35562">
    <property type="entry name" value="DNA ENDONUCLEASE SMRA-RELATED"/>
    <property type="match status" value="1"/>
</dbReference>
<dbReference type="SUPFAM" id="SSF160443">
    <property type="entry name" value="SMR domain-like"/>
    <property type="match status" value="1"/>
</dbReference>
<dbReference type="InterPro" id="IPR002625">
    <property type="entry name" value="Smr_dom"/>
</dbReference>
<dbReference type="Proteomes" id="UP001333710">
    <property type="component" value="Chromosome"/>
</dbReference>
<dbReference type="InterPro" id="IPR036063">
    <property type="entry name" value="Smr_dom_sf"/>
</dbReference>
<dbReference type="GO" id="GO:0004520">
    <property type="term" value="F:DNA endonuclease activity"/>
    <property type="evidence" value="ECO:0007669"/>
    <property type="project" value="TreeGrafter"/>
</dbReference>
<evidence type="ECO:0000259" key="1">
    <source>
        <dbReference type="Pfam" id="PF01713"/>
    </source>
</evidence>
<dbReference type="Gene3D" id="3.30.1370.110">
    <property type="match status" value="1"/>
</dbReference>
<dbReference type="Pfam" id="PF01713">
    <property type="entry name" value="Smr"/>
    <property type="match status" value="1"/>
</dbReference>
<dbReference type="PANTHER" id="PTHR35562:SF2">
    <property type="entry name" value="DNA ENDONUCLEASE SMRA-RELATED"/>
    <property type="match status" value="1"/>
</dbReference>
<feature type="domain" description="Smr" evidence="1">
    <location>
        <begin position="86"/>
        <end position="167"/>
    </location>
</feature>
<dbReference type="EMBL" id="AP027272">
    <property type="protein sequence ID" value="BDX07825.1"/>
    <property type="molecule type" value="Genomic_DNA"/>
</dbReference>
<keyword evidence="3" id="KW-1185">Reference proteome</keyword>
<organism evidence="2 3">
    <name type="scientific">Planctobacterium marinum</name>
    <dbReference type="NCBI Taxonomy" id="1631968"/>
    <lineage>
        <taxon>Bacteria</taxon>
        <taxon>Pseudomonadati</taxon>
        <taxon>Pseudomonadota</taxon>
        <taxon>Gammaproteobacteria</taxon>
        <taxon>Alteromonadales</taxon>
        <taxon>Alteromonadaceae</taxon>
        <taxon>Planctobacterium</taxon>
    </lineage>
</organism>
<proteinExistence type="predicted"/>
<dbReference type="KEGG" id="pmaw:MACH26_33460"/>
<dbReference type="NCBIfam" id="NF033154">
    <property type="entry name" value="endonuc_SmrA"/>
    <property type="match status" value="1"/>
</dbReference>
<protein>
    <submittedName>
        <fullName evidence="2">Smr domain-containing protein</fullName>
    </submittedName>
</protein>
<evidence type="ECO:0000313" key="3">
    <source>
        <dbReference type="Proteomes" id="UP001333710"/>
    </source>
</evidence>
<dbReference type="InterPro" id="IPR047688">
    <property type="entry name" value="Endonuc_SmrA"/>
</dbReference>
<name>A0AA48I057_9ALTE</name>